<feature type="transmembrane region" description="Helical" evidence="12">
    <location>
        <begin position="33"/>
        <end position="56"/>
    </location>
</feature>
<evidence type="ECO:0000256" key="4">
    <source>
        <dbReference type="ARBA" id="ARBA00022679"/>
    </source>
</evidence>
<keyword evidence="3 12" id="KW-0444">Lipid biosynthesis</keyword>
<evidence type="ECO:0000313" key="15">
    <source>
        <dbReference type="EMBL" id="KRK98077.1"/>
    </source>
</evidence>
<organism evidence="15 16">
    <name type="scientific">Secundilactobacillus odoratitofui DSM 19909 = JCM 15043</name>
    <dbReference type="NCBI Taxonomy" id="1423776"/>
    <lineage>
        <taxon>Bacteria</taxon>
        <taxon>Bacillati</taxon>
        <taxon>Bacillota</taxon>
        <taxon>Bacilli</taxon>
        <taxon>Lactobacillales</taxon>
        <taxon>Lactobacillaceae</taxon>
        <taxon>Secundilactobacillus</taxon>
    </lineage>
</organism>
<dbReference type="InterPro" id="IPR027379">
    <property type="entry name" value="CLS_N"/>
</dbReference>
<dbReference type="GO" id="GO:0032049">
    <property type="term" value="P:cardiolipin biosynthetic process"/>
    <property type="evidence" value="ECO:0007669"/>
    <property type="project" value="UniProtKB-UniRule"/>
</dbReference>
<evidence type="ECO:0000256" key="8">
    <source>
        <dbReference type="ARBA" id="ARBA00023098"/>
    </source>
</evidence>
<dbReference type="NCBIfam" id="TIGR04265">
    <property type="entry name" value="bac_cardiolipin"/>
    <property type="match status" value="1"/>
</dbReference>
<comment type="caution">
    <text evidence="15">The sequence shown here is derived from an EMBL/GenBank/DDBJ whole genome shotgun (WGS) entry which is preliminary data.</text>
</comment>
<evidence type="ECO:0000256" key="2">
    <source>
        <dbReference type="ARBA" id="ARBA00022475"/>
    </source>
</evidence>
<feature type="transmembrane region" description="Helical" evidence="12">
    <location>
        <begin position="6"/>
        <end position="26"/>
    </location>
</feature>
<dbReference type="STRING" id="1423776.FD04_GL001055"/>
<comment type="similarity">
    <text evidence="12">Belongs to the phospholipase D family. Cardiolipin synthase subfamily.</text>
</comment>
<evidence type="ECO:0000256" key="12">
    <source>
        <dbReference type="HAMAP-Rule" id="MF_01916"/>
    </source>
</evidence>
<feature type="active site" evidence="12">
    <location>
        <position position="402"/>
    </location>
</feature>
<comment type="subcellular location">
    <subcellularLocation>
        <location evidence="1 12">Cell membrane</location>
        <topology evidence="1 12">Multi-pass membrane protein</topology>
    </subcellularLocation>
</comment>
<keyword evidence="7 12" id="KW-1133">Transmembrane helix</keyword>
<evidence type="ECO:0000256" key="11">
    <source>
        <dbReference type="ARBA" id="ARBA00023264"/>
    </source>
</evidence>
<dbReference type="InterPro" id="IPR022924">
    <property type="entry name" value="Cardiolipin_synthase"/>
</dbReference>
<dbReference type="AlphaFoldDB" id="A0A0R1LQN7"/>
<keyword evidence="2 12" id="KW-1003">Cell membrane</keyword>
<dbReference type="PANTHER" id="PTHR21248:SF22">
    <property type="entry name" value="PHOSPHOLIPASE D"/>
    <property type="match status" value="1"/>
</dbReference>
<dbReference type="InterPro" id="IPR030874">
    <property type="entry name" value="Cardiolipin_synth_Firmi"/>
</dbReference>
<dbReference type="Proteomes" id="UP000051160">
    <property type="component" value="Unassembled WGS sequence"/>
</dbReference>
<dbReference type="HAMAP" id="MF_01916">
    <property type="entry name" value="Cardiolipin_synth_Cls"/>
    <property type="match status" value="1"/>
</dbReference>
<feature type="active site" evidence="12">
    <location>
        <position position="404"/>
    </location>
</feature>
<keyword evidence="8 12" id="KW-0443">Lipid metabolism</keyword>
<evidence type="ECO:0000256" key="3">
    <source>
        <dbReference type="ARBA" id="ARBA00022516"/>
    </source>
</evidence>
<keyword evidence="4 12" id="KW-0808">Transferase</keyword>
<evidence type="ECO:0000256" key="6">
    <source>
        <dbReference type="ARBA" id="ARBA00022737"/>
    </source>
</evidence>
<evidence type="ECO:0000259" key="14">
    <source>
        <dbReference type="PROSITE" id="PS50035"/>
    </source>
</evidence>
<feature type="domain" description="PLD phosphodiesterase" evidence="14">
    <location>
        <begin position="397"/>
        <end position="424"/>
    </location>
</feature>
<sequence length="484" mass="55660">MSWNIINTVILLIFTLNTIAAVLTVFRERRDIAATWAWLLVLNLLPIVGFLIYAFFGRKLTHRQLHKVRIQPDPELTDALKRQQSMLPPYSVDDTHQESSVKNMIELFQNVDHSFVTMNNQVAIFTDGTKLFDDLKSEILNAEHNVYIEFYTFYNDQLGQSILKSLVAKAREGIEVRVLYDSWGSMGTKRDFFDPLRDAGGFAEPFLGIHSNWRDFRLNFRNHRKVVAIDGWTGYIGGFNIGDQYVGRAKKFGYWRDTHLKVEGDGVLALQQRFIRDWNATVPENELDLNQTHFPKTNDGLGKTMMQIVGSGPDSDLEQVKMGYLRMINSARKRLYIQTPYLIPDDSVLNALRSAILSGVDVRIMVPHMPDHPFVYRATQYYARLLAEDGAKIYFYQKGFLHAKVLTIDDAISSVGSANMDFRSFKLNFEANAFVYDTTLASQLREIFKADMANSQLITPTDFRQMSLWLRFKQAFSRLLSPIL</sequence>
<dbReference type="InterPro" id="IPR025202">
    <property type="entry name" value="PLD-like_dom"/>
</dbReference>
<name>A0A0R1LQN7_9LACO</name>
<protein>
    <recommendedName>
        <fullName evidence="12 13">Cardiolipin synthase</fullName>
        <shortName evidence="12">CL synthase</shortName>
        <ecNumber evidence="12 13">2.7.8.-</ecNumber>
    </recommendedName>
</protein>
<feature type="active site" evidence="12">
    <location>
        <position position="230"/>
    </location>
</feature>
<dbReference type="CDD" id="cd09110">
    <property type="entry name" value="PLDc_CLS_1"/>
    <property type="match status" value="1"/>
</dbReference>
<keyword evidence="6" id="KW-0677">Repeat</keyword>
<keyword evidence="9 12" id="KW-0472">Membrane</keyword>
<dbReference type="SUPFAM" id="SSF56024">
    <property type="entry name" value="Phospholipase D/nuclease"/>
    <property type="match status" value="2"/>
</dbReference>
<feature type="active site" evidence="12">
    <location>
        <position position="223"/>
    </location>
</feature>
<dbReference type="EC" id="2.7.8.-" evidence="12 13"/>
<evidence type="ECO:0000256" key="10">
    <source>
        <dbReference type="ARBA" id="ARBA00023209"/>
    </source>
</evidence>
<evidence type="ECO:0000256" key="13">
    <source>
        <dbReference type="NCBIfam" id="TIGR04265"/>
    </source>
</evidence>
<dbReference type="GO" id="GO:0005886">
    <property type="term" value="C:plasma membrane"/>
    <property type="evidence" value="ECO:0007669"/>
    <property type="project" value="UniProtKB-SubCell"/>
</dbReference>
<keyword evidence="10 12" id="KW-0594">Phospholipid biosynthesis</keyword>
<dbReference type="GO" id="GO:0008808">
    <property type="term" value="F:cardiolipin synthase activity"/>
    <property type="evidence" value="ECO:0007669"/>
    <property type="project" value="UniProtKB-UniRule"/>
</dbReference>
<evidence type="ECO:0000256" key="1">
    <source>
        <dbReference type="ARBA" id="ARBA00004651"/>
    </source>
</evidence>
<dbReference type="OrthoDB" id="9762009at2"/>
<comment type="catalytic activity">
    <reaction evidence="12">
        <text>2 a 1,2-diacyl-sn-glycero-3-phospho-(1'-sn-glycerol) = a cardiolipin + glycerol</text>
        <dbReference type="Rhea" id="RHEA:31451"/>
        <dbReference type="ChEBI" id="CHEBI:17754"/>
        <dbReference type="ChEBI" id="CHEBI:62237"/>
        <dbReference type="ChEBI" id="CHEBI:64716"/>
    </reaction>
</comment>
<accession>A0A0R1LQN7</accession>
<dbReference type="EMBL" id="AZEE01000028">
    <property type="protein sequence ID" value="KRK98077.1"/>
    <property type="molecule type" value="Genomic_DNA"/>
</dbReference>
<dbReference type="RefSeq" id="WP_056947882.1">
    <property type="nucleotide sequence ID" value="NZ_AZEE01000028.1"/>
</dbReference>
<keyword evidence="5 12" id="KW-0812">Transmembrane</keyword>
<dbReference type="PROSITE" id="PS50035">
    <property type="entry name" value="PLD"/>
    <property type="match status" value="2"/>
</dbReference>
<dbReference type="PATRIC" id="fig|1423776.4.peg.1065"/>
<evidence type="ECO:0000256" key="5">
    <source>
        <dbReference type="ARBA" id="ARBA00022692"/>
    </source>
</evidence>
<feature type="active site" evidence="12">
    <location>
        <position position="409"/>
    </location>
</feature>
<dbReference type="Pfam" id="PF13091">
    <property type="entry name" value="PLDc_2"/>
    <property type="match status" value="2"/>
</dbReference>
<evidence type="ECO:0000256" key="7">
    <source>
        <dbReference type="ARBA" id="ARBA00022989"/>
    </source>
</evidence>
<reference evidence="15 16" key="1">
    <citation type="journal article" date="2015" name="Genome Announc.">
        <title>Expanding the biotechnology potential of lactobacilli through comparative genomics of 213 strains and associated genera.</title>
        <authorList>
            <person name="Sun Z."/>
            <person name="Harris H.M."/>
            <person name="McCann A."/>
            <person name="Guo C."/>
            <person name="Argimon S."/>
            <person name="Zhang W."/>
            <person name="Yang X."/>
            <person name="Jeffery I.B."/>
            <person name="Cooney J.C."/>
            <person name="Kagawa T.F."/>
            <person name="Liu W."/>
            <person name="Song Y."/>
            <person name="Salvetti E."/>
            <person name="Wrobel A."/>
            <person name="Rasinkangas P."/>
            <person name="Parkhill J."/>
            <person name="Rea M.C."/>
            <person name="O'Sullivan O."/>
            <person name="Ritari J."/>
            <person name="Douillard F.P."/>
            <person name="Paul Ross R."/>
            <person name="Yang R."/>
            <person name="Briner A.E."/>
            <person name="Felis G.E."/>
            <person name="de Vos W.M."/>
            <person name="Barrangou R."/>
            <person name="Klaenhammer T.R."/>
            <person name="Caufield P.W."/>
            <person name="Cui Y."/>
            <person name="Zhang H."/>
            <person name="O'Toole P.W."/>
        </authorList>
    </citation>
    <scope>NUCLEOTIDE SEQUENCE [LARGE SCALE GENOMIC DNA]</scope>
    <source>
        <strain evidence="15 16">DSM 19909</strain>
    </source>
</reference>
<dbReference type="Gene3D" id="3.30.870.10">
    <property type="entry name" value="Endonuclease Chain A"/>
    <property type="match status" value="2"/>
</dbReference>
<dbReference type="InterPro" id="IPR001736">
    <property type="entry name" value="PLipase_D/transphosphatidylase"/>
</dbReference>
<evidence type="ECO:0000256" key="9">
    <source>
        <dbReference type="ARBA" id="ARBA00023136"/>
    </source>
</evidence>
<dbReference type="Pfam" id="PF13396">
    <property type="entry name" value="PLDc_N"/>
    <property type="match status" value="1"/>
</dbReference>
<dbReference type="SMART" id="SM00155">
    <property type="entry name" value="PLDc"/>
    <property type="match status" value="2"/>
</dbReference>
<dbReference type="CDD" id="cd09112">
    <property type="entry name" value="PLDc_CLS_2"/>
    <property type="match status" value="1"/>
</dbReference>
<feature type="active site" evidence="12">
    <location>
        <position position="225"/>
    </location>
</feature>
<proteinExistence type="inferred from homology"/>
<feature type="domain" description="PLD phosphodiesterase" evidence="14">
    <location>
        <begin position="218"/>
        <end position="245"/>
    </location>
</feature>
<evidence type="ECO:0000313" key="16">
    <source>
        <dbReference type="Proteomes" id="UP000051160"/>
    </source>
</evidence>
<keyword evidence="11 12" id="KW-1208">Phospholipid metabolism</keyword>
<dbReference type="PANTHER" id="PTHR21248">
    <property type="entry name" value="CARDIOLIPIN SYNTHASE"/>
    <property type="match status" value="1"/>
</dbReference>
<comment type="function">
    <text evidence="12">Catalyzes the reversible phosphatidyl group transfer from one phosphatidylglycerol molecule to another to form cardiolipin (CL) (diphosphatidylglycerol) and glycerol.</text>
</comment>
<gene>
    <name evidence="15" type="ORF">FD04_GL001055</name>
</gene>
<keyword evidence="16" id="KW-1185">Reference proteome</keyword>